<evidence type="ECO:0000313" key="9">
    <source>
        <dbReference type="EMBL" id="OLV16237.1"/>
    </source>
</evidence>
<evidence type="ECO:0000256" key="5">
    <source>
        <dbReference type="ARBA" id="ARBA00022692"/>
    </source>
</evidence>
<dbReference type="InterPro" id="IPR045861">
    <property type="entry name" value="CorA_cytoplasmic_dom"/>
</dbReference>
<comment type="caution">
    <text evidence="9">The sequence shown here is derived from an EMBL/GenBank/DDBJ whole genome shotgun (WGS) entry which is preliminary data.</text>
</comment>
<dbReference type="InterPro" id="IPR002523">
    <property type="entry name" value="MgTranspt_CorA/ZnTranspt_ZntB"/>
</dbReference>
<organism evidence="9 10">
    <name type="scientific">Deinococcus marmoris</name>
    <dbReference type="NCBI Taxonomy" id="249408"/>
    <lineage>
        <taxon>Bacteria</taxon>
        <taxon>Thermotogati</taxon>
        <taxon>Deinococcota</taxon>
        <taxon>Deinococci</taxon>
        <taxon>Deinococcales</taxon>
        <taxon>Deinococcaceae</taxon>
        <taxon>Deinococcus</taxon>
    </lineage>
</organism>
<keyword evidence="7 8" id="KW-0472">Membrane</keyword>
<dbReference type="GO" id="GO:0015087">
    <property type="term" value="F:cobalt ion transmembrane transporter activity"/>
    <property type="evidence" value="ECO:0007669"/>
    <property type="project" value="TreeGrafter"/>
</dbReference>
<gene>
    <name evidence="9" type="ORF">BOO71_0012559</name>
</gene>
<dbReference type="RefSeq" id="WP_075835911.1">
    <property type="nucleotide sequence ID" value="NZ_MSTI01000151.1"/>
</dbReference>
<proteinExistence type="inferred from homology"/>
<keyword evidence="6 8" id="KW-1133">Transmembrane helix</keyword>
<dbReference type="GO" id="GO:0005886">
    <property type="term" value="C:plasma membrane"/>
    <property type="evidence" value="ECO:0007669"/>
    <property type="project" value="UniProtKB-SubCell"/>
</dbReference>
<keyword evidence="4" id="KW-1003">Cell membrane</keyword>
<accession>A0A1U7NTK7</accession>
<feature type="transmembrane region" description="Helical" evidence="8">
    <location>
        <begin position="301"/>
        <end position="319"/>
    </location>
</feature>
<evidence type="ECO:0000256" key="8">
    <source>
        <dbReference type="SAM" id="Phobius"/>
    </source>
</evidence>
<name>A0A1U7NTK7_9DEIO</name>
<protein>
    <submittedName>
        <fullName evidence="9">Magnesium and cobalt transport protein CorA</fullName>
    </submittedName>
</protein>
<comment type="similarity">
    <text evidence="2">Belongs to the CorA metal ion transporter (MIT) (TC 1.A.35) family.</text>
</comment>
<dbReference type="EMBL" id="MSTI01000151">
    <property type="protein sequence ID" value="OLV16237.1"/>
    <property type="molecule type" value="Genomic_DNA"/>
</dbReference>
<dbReference type="Proteomes" id="UP000186607">
    <property type="component" value="Unassembled WGS sequence"/>
</dbReference>
<dbReference type="Pfam" id="PF01544">
    <property type="entry name" value="CorA"/>
    <property type="match status" value="1"/>
</dbReference>
<evidence type="ECO:0000313" key="10">
    <source>
        <dbReference type="Proteomes" id="UP000186607"/>
    </source>
</evidence>
<evidence type="ECO:0000256" key="4">
    <source>
        <dbReference type="ARBA" id="ARBA00022475"/>
    </source>
</evidence>
<sequence>MTIRAYLYDVEGQDHPVDFAGSLPRLSEQQLLWIDVVSSDGQELEQVASAIHLDPDSLQALRAPLERPDLNQFKDSIQVNVTAVEPTERSGVPDFTPIPLVFLAGKNYLVTVHAEKLHFLDKLAGRVRRDGNAGTLTSADLLAVLLGWHLENYFQVLENLEEAVDDLDAAVLERPLDKAFLSELVRLRRRVGRLRRTLIPHREVFSGLTRPEFWTVAGQDDQPQFGALESLFERAVDTAENTREVVLGSFDLYTAWNSHQTNDGVQVLTVVTVALGIISAVAGIMGTNFALDFFKSGPLGFFWMLLGTALLIIAALLLARRRHWV</sequence>
<dbReference type="InterPro" id="IPR045863">
    <property type="entry name" value="CorA_TM1_TM2"/>
</dbReference>
<keyword evidence="3" id="KW-0813">Transport</keyword>
<dbReference type="SUPFAM" id="SSF144083">
    <property type="entry name" value="Magnesium transport protein CorA, transmembrane region"/>
    <property type="match status" value="1"/>
</dbReference>
<evidence type="ECO:0000256" key="3">
    <source>
        <dbReference type="ARBA" id="ARBA00022448"/>
    </source>
</evidence>
<dbReference type="OrthoDB" id="7596309at2"/>
<keyword evidence="5 8" id="KW-0812">Transmembrane</keyword>
<dbReference type="PANTHER" id="PTHR46494:SF1">
    <property type="entry name" value="CORA FAMILY METAL ION TRANSPORTER (EUROFUNG)"/>
    <property type="match status" value="1"/>
</dbReference>
<evidence type="ECO:0000256" key="6">
    <source>
        <dbReference type="ARBA" id="ARBA00022989"/>
    </source>
</evidence>
<feature type="transmembrane region" description="Helical" evidence="8">
    <location>
        <begin position="267"/>
        <end position="289"/>
    </location>
</feature>
<reference evidence="9 10" key="1">
    <citation type="submission" date="2017-01" db="EMBL/GenBank/DDBJ databases">
        <title>Genome Analysis of Deinococcus marmoris KOPRI26562.</title>
        <authorList>
            <person name="Kim J.H."/>
            <person name="Oh H.-M."/>
        </authorList>
    </citation>
    <scope>NUCLEOTIDE SEQUENCE [LARGE SCALE GENOMIC DNA]</scope>
    <source>
        <strain evidence="9 10">KOPRI26562</strain>
    </source>
</reference>
<dbReference type="PANTHER" id="PTHR46494">
    <property type="entry name" value="CORA FAMILY METAL ION TRANSPORTER (EUROFUNG)"/>
    <property type="match status" value="1"/>
</dbReference>
<dbReference type="SUPFAM" id="SSF143865">
    <property type="entry name" value="CorA soluble domain-like"/>
    <property type="match status" value="1"/>
</dbReference>
<dbReference type="GO" id="GO:0050897">
    <property type="term" value="F:cobalt ion binding"/>
    <property type="evidence" value="ECO:0007669"/>
    <property type="project" value="TreeGrafter"/>
</dbReference>
<evidence type="ECO:0000256" key="2">
    <source>
        <dbReference type="ARBA" id="ARBA00009765"/>
    </source>
</evidence>
<comment type="subcellular location">
    <subcellularLocation>
        <location evidence="1">Cell membrane</location>
        <topology evidence="1">Multi-pass membrane protein</topology>
    </subcellularLocation>
</comment>
<dbReference type="Gene3D" id="3.30.460.20">
    <property type="entry name" value="CorA soluble domain-like"/>
    <property type="match status" value="1"/>
</dbReference>
<dbReference type="GO" id="GO:0000287">
    <property type="term" value="F:magnesium ion binding"/>
    <property type="evidence" value="ECO:0007669"/>
    <property type="project" value="TreeGrafter"/>
</dbReference>
<dbReference type="GO" id="GO:0015095">
    <property type="term" value="F:magnesium ion transmembrane transporter activity"/>
    <property type="evidence" value="ECO:0007669"/>
    <property type="project" value="TreeGrafter"/>
</dbReference>
<evidence type="ECO:0000256" key="7">
    <source>
        <dbReference type="ARBA" id="ARBA00023136"/>
    </source>
</evidence>
<dbReference type="AlphaFoldDB" id="A0A1U7NTK7"/>
<dbReference type="Gene3D" id="1.20.58.340">
    <property type="entry name" value="Magnesium transport protein CorA, transmembrane region"/>
    <property type="match status" value="2"/>
</dbReference>
<keyword evidence="10" id="KW-1185">Reference proteome</keyword>
<evidence type="ECO:0000256" key="1">
    <source>
        <dbReference type="ARBA" id="ARBA00004651"/>
    </source>
</evidence>